<organism evidence="4 5">
    <name type="scientific">Nicrophorus vespilloides</name>
    <name type="common">Boreal carrion beetle</name>
    <dbReference type="NCBI Taxonomy" id="110193"/>
    <lineage>
        <taxon>Eukaryota</taxon>
        <taxon>Metazoa</taxon>
        <taxon>Ecdysozoa</taxon>
        <taxon>Arthropoda</taxon>
        <taxon>Hexapoda</taxon>
        <taxon>Insecta</taxon>
        <taxon>Pterygota</taxon>
        <taxon>Neoptera</taxon>
        <taxon>Endopterygota</taxon>
        <taxon>Coleoptera</taxon>
        <taxon>Polyphaga</taxon>
        <taxon>Staphyliniformia</taxon>
        <taxon>Silphidae</taxon>
        <taxon>Nicrophorinae</taxon>
        <taxon>Nicrophorus</taxon>
    </lineage>
</organism>
<sequence length="490" mass="57067">MYSLEDFEVISILGTHLNSTYYKVKNKTSGEGFIWKAINYEEYSNDSKDLIKRIAKRKLEDSENSLKVHDYIIHDESVTIYLIIDYCEYGSLYSIISKCIKNDECIEESFLWYLIYRLAKLAKEFGSVNMHDVFINDQYNVRHLNFPLNSNQEAVTNSFSEILHMLIHRQTKYSQNEDFPTHYSSELKNLFHFITTETPMTLDAVLCHPTALSKLNYIKNTSIFHKLSKSQIDDIDLEKLYQTKLENLRTREAILKSAEDKLKEKQRNLENREKKISLMERVVKEKISRAELYLKRSREQKASNNTLNKAKIQRTLYDNLDTSFSADCGESVIMPTSKKLNVDNIVKPIQLCRTISERRTVRFKQQSPLKDIHNMKKELAQKVRPNQSDSEKTSESSSEKGGTLEKSKPKKFLLSSMFSKKHKKIANSISSSSDCISGHTYEEIDNKQQNEQKPIGWTEESKRHAFDLLRIMNGGVNSDEFGHQIQHTYL</sequence>
<dbReference type="RefSeq" id="XP_017776189.1">
    <property type="nucleotide sequence ID" value="XM_017920700.1"/>
</dbReference>
<feature type="region of interest" description="Disordered" evidence="2">
    <location>
        <begin position="379"/>
        <end position="407"/>
    </location>
</feature>
<dbReference type="InterPro" id="IPR011009">
    <property type="entry name" value="Kinase-like_dom_sf"/>
</dbReference>
<evidence type="ECO:0000259" key="3">
    <source>
        <dbReference type="SMART" id="SM00220"/>
    </source>
</evidence>
<dbReference type="SUPFAM" id="SSF56112">
    <property type="entry name" value="Protein kinase-like (PK-like)"/>
    <property type="match status" value="1"/>
</dbReference>
<gene>
    <name evidence="5" type="primary">LOC108562389</name>
</gene>
<keyword evidence="4" id="KW-1185">Reference proteome</keyword>
<dbReference type="SMART" id="SM00220">
    <property type="entry name" value="S_TKc"/>
    <property type="match status" value="1"/>
</dbReference>
<name>A0ABM1MNN9_NICVS</name>
<evidence type="ECO:0000313" key="4">
    <source>
        <dbReference type="Proteomes" id="UP000695000"/>
    </source>
</evidence>
<evidence type="ECO:0000256" key="2">
    <source>
        <dbReference type="SAM" id="MobiDB-lite"/>
    </source>
</evidence>
<protein>
    <submittedName>
        <fullName evidence="5">Serine/threonine-protein kinase Nek2-like isoform X1</fullName>
    </submittedName>
</protein>
<dbReference type="InterPro" id="IPR000719">
    <property type="entry name" value="Prot_kinase_dom"/>
</dbReference>
<accession>A0ABM1MNN9</accession>
<keyword evidence="1" id="KW-0175">Coiled coil</keyword>
<feature type="domain" description="Protein kinase" evidence="3">
    <location>
        <begin position="7"/>
        <end position="211"/>
    </location>
</feature>
<dbReference type="GeneID" id="108562389"/>
<dbReference type="Gene3D" id="1.10.510.10">
    <property type="entry name" value="Transferase(Phosphotransferase) domain 1"/>
    <property type="match status" value="1"/>
</dbReference>
<evidence type="ECO:0000256" key="1">
    <source>
        <dbReference type="SAM" id="Coils"/>
    </source>
</evidence>
<dbReference type="Gene3D" id="3.30.200.20">
    <property type="entry name" value="Phosphorylase Kinase, domain 1"/>
    <property type="match status" value="1"/>
</dbReference>
<feature type="compositionally biased region" description="Basic and acidic residues" evidence="2">
    <location>
        <begin position="389"/>
        <end position="407"/>
    </location>
</feature>
<reference evidence="5" key="1">
    <citation type="submission" date="2025-08" db="UniProtKB">
        <authorList>
            <consortium name="RefSeq"/>
        </authorList>
    </citation>
    <scope>IDENTIFICATION</scope>
    <source>
        <tissue evidence="5">Whole Larva</tissue>
    </source>
</reference>
<dbReference type="Proteomes" id="UP000695000">
    <property type="component" value="Unplaced"/>
</dbReference>
<proteinExistence type="predicted"/>
<feature type="coiled-coil region" evidence="1">
    <location>
        <begin position="245"/>
        <end position="282"/>
    </location>
</feature>
<evidence type="ECO:0000313" key="5">
    <source>
        <dbReference type="RefSeq" id="XP_017776189.1"/>
    </source>
</evidence>